<dbReference type="EMBL" id="MCOG01000032">
    <property type="protein sequence ID" value="ORY73725.1"/>
    <property type="molecule type" value="Genomic_DNA"/>
</dbReference>
<sequence>MSQSNIKTISIHKNKSNYDAKQKKFRNSLINLQSIINSNNNDDTSSYQRKISKAQTYRLLNCIKVLEYLKDYEIQPCNERICRALKQYGKNKENICKLWEQVLSSVNNKKEAINSILVKDIWLQNNKSNSNEDNNMNNEQQKSKNYSYPTPDKSIFFNEYENNSMNNFLPSPEYKPLYLKSTYNNNCNSNNNYNDNSNNNMNSTKNSNSFSSSSDEFSCQYPANYKPAWTISFEQLRNGCNNNNSYNNFTSFNNYNITKQYPSPISSPSLFNNCFNN</sequence>
<reference evidence="2 3" key="1">
    <citation type="submission" date="2016-08" db="EMBL/GenBank/DDBJ databases">
        <title>A Parts List for Fungal Cellulosomes Revealed by Comparative Genomics.</title>
        <authorList>
            <consortium name="DOE Joint Genome Institute"/>
            <person name="Haitjema C.H."/>
            <person name="Gilmore S.P."/>
            <person name="Henske J.K."/>
            <person name="Solomon K.V."/>
            <person name="De Groot R."/>
            <person name="Kuo A."/>
            <person name="Mondo S.J."/>
            <person name="Salamov A.A."/>
            <person name="Labutti K."/>
            <person name="Zhao Z."/>
            <person name="Chiniquy J."/>
            <person name="Barry K."/>
            <person name="Brewer H.M."/>
            <person name="Purvine S.O."/>
            <person name="Wright A.T."/>
            <person name="Boxma B."/>
            <person name="Van Alen T."/>
            <person name="Hackstein J.H."/>
            <person name="Baker S.E."/>
            <person name="Grigoriev I.V."/>
            <person name="O'Malley M.A."/>
        </authorList>
    </citation>
    <scope>NUCLEOTIDE SEQUENCE [LARGE SCALE GENOMIC DNA]</scope>
    <source>
        <strain evidence="2 3">G1</strain>
    </source>
</reference>
<proteinExistence type="predicted"/>
<feature type="region of interest" description="Disordered" evidence="1">
    <location>
        <begin position="128"/>
        <end position="148"/>
    </location>
</feature>
<dbReference type="OrthoDB" id="2153050at2759"/>
<comment type="caution">
    <text evidence="2">The sequence shown here is derived from an EMBL/GenBank/DDBJ whole genome shotgun (WGS) entry which is preliminary data.</text>
</comment>
<protein>
    <submittedName>
        <fullName evidence="2">Uncharacterized protein</fullName>
    </submittedName>
</protein>
<evidence type="ECO:0000313" key="3">
    <source>
        <dbReference type="Proteomes" id="UP000193920"/>
    </source>
</evidence>
<dbReference type="Proteomes" id="UP000193920">
    <property type="component" value="Unassembled WGS sequence"/>
</dbReference>
<dbReference type="AlphaFoldDB" id="A0A1Y2ESA7"/>
<evidence type="ECO:0000313" key="2">
    <source>
        <dbReference type="EMBL" id="ORY73725.1"/>
    </source>
</evidence>
<feature type="region of interest" description="Disordered" evidence="1">
    <location>
        <begin position="189"/>
        <end position="209"/>
    </location>
</feature>
<evidence type="ECO:0000256" key="1">
    <source>
        <dbReference type="SAM" id="MobiDB-lite"/>
    </source>
</evidence>
<organism evidence="2 3">
    <name type="scientific">Neocallimastix californiae</name>
    <dbReference type="NCBI Taxonomy" id="1754190"/>
    <lineage>
        <taxon>Eukaryota</taxon>
        <taxon>Fungi</taxon>
        <taxon>Fungi incertae sedis</taxon>
        <taxon>Chytridiomycota</taxon>
        <taxon>Chytridiomycota incertae sedis</taxon>
        <taxon>Neocallimastigomycetes</taxon>
        <taxon>Neocallimastigales</taxon>
        <taxon>Neocallimastigaceae</taxon>
        <taxon>Neocallimastix</taxon>
    </lineage>
</organism>
<feature type="compositionally biased region" description="Low complexity" evidence="1">
    <location>
        <begin position="128"/>
        <end position="140"/>
    </location>
</feature>
<gene>
    <name evidence="2" type="ORF">LY90DRAFT_699485</name>
</gene>
<name>A0A1Y2ESA7_9FUNG</name>
<keyword evidence="3" id="KW-1185">Reference proteome</keyword>
<dbReference type="STRING" id="1754190.A0A1Y2ESA7"/>
<accession>A0A1Y2ESA7</accession>